<comment type="catalytic activity">
    <reaction evidence="4 7">
        <text>L-proline + NADP(+) = (S)-1-pyrroline-5-carboxylate + NADPH + 2 H(+)</text>
        <dbReference type="Rhea" id="RHEA:14109"/>
        <dbReference type="ChEBI" id="CHEBI:15378"/>
        <dbReference type="ChEBI" id="CHEBI:17388"/>
        <dbReference type="ChEBI" id="CHEBI:57783"/>
        <dbReference type="ChEBI" id="CHEBI:58349"/>
        <dbReference type="ChEBI" id="CHEBI:60039"/>
        <dbReference type="EC" id="1.5.1.2"/>
    </reaction>
</comment>
<comment type="similarity">
    <text evidence="1 4 7">Belongs to the pyrroline-5-carboxylate reductase family.</text>
</comment>
<protein>
    <recommendedName>
        <fullName evidence="4 5">Pyrroline-5-carboxylate reductase</fullName>
        <shortName evidence="4">P5C reductase</shortName>
        <shortName evidence="4">P5CR</shortName>
        <ecNumber evidence="4 5">1.5.1.2</ecNumber>
    </recommendedName>
    <alternativeName>
        <fullName evidence="4">PCA reductase</fullName>
    </alternativeName>
</protein>
<feature type="domain" description="Pyrroline-5-carboxylate reductase dimerisation" evidence="9">
    <location>
        <begin position="160"/>
        <end position="264"/>
    </location>
</feature>
<evidence type="ECO:0000256" key="1">
    <source>
        <dbReference type="ARBA" id="ARBA00005525"/>
    </source>
</evidence>
<comment type="pathway">
    <text evidence="4 7">Amino-acid biosynthesis; L-proline biosynthesis; L-proline from L-glutamate 5-semialdehyde: step 1/1.</text>
</comment>
<keyword evidence="4 7" id="KW-0028">Amino-acid biosynthesis</keyword>
<dbReference type="Pfam" id="PF14748">
    <property type="entry name" value="P5CR_dimer"/>
    <property type="match status" value="1"/>
</dbReference>
<organism evidence="10 11">
    <name type="scientific">Chlorobaculum limnaeum</name>
    <dbReference type="NCBI Taxonomy" id="274537"/>
    <lineage>
        <taxon>Bacteria</taxon>
        <taxon>Pseudomonadati</taxon>
        <taxon>Chlorobiota</taxon>
        <taxon>Chlorobiia</taxon>
        <taxon>Chlorobiales</taxon>
        <taxon>Chlorobiaceae</taxon>
        <taxon>Chlorobaculum</taxon>
    </lineage>
</organism>
<dbReference type="InterPro" id="IPR028939">
    <property type="entry name" value="P5C_Rdtase_cat_N"/>
</dbReference>
<dbReference type="KEGG" id="clz:BIU88_11475"/>
<dbReference type="PANTHER" id="PTHR11645">
    <property type="entry name" value="PYRROLINE-5-CARBOXYLATE REDUCTASE"/>
    <property type="match status" value="1"/>
</dbReference>
<keyword evidence="11" id="KW-1185">Reference proteome</keyword>
<evidence type="ECO:0000256" key="2">
    <source>
        <dbReference type="ARBA" id="ARBA00022857"/>
    </source>
</evidence>
<keyword evidence="3 4" id="KW-0560">Oxidoreductase</keyword>
<keyword evidence="4" id="KW-0963">Cytoplasm</keyword>
<feature type="domain" description="Pyrroline-5-carboxylate reductase catalytic N-terminal" evidence="8">
    <location>
        <begin position="6"/>
        <end position="97"/>
    </location>
</feature>
<dbReference type="GO" id="GO:0005737">
    <property type="term" value="C:cytoplasm"/>
    <property type="evidence" value="ECO:0007669"/>
    <property type="project" value="UniProtKB-SubCell"/>
</dbReference>
<evidence type="ECO:0000313" key="11">
    <source>
        <dbReference type="Proteomes" id="UP000095185"/>
    </source>
</evidence>
<dbReference type="UniPathway" id="UPA00098">
    <property type="reaction ID" value="UER00361"/>
</dbReference>
<dbReference type="Gene3D" id="3.40.50.720">
    <property type="entry name" value="NAD(P)-binding Rossmann-like Domain"/>
    <property type="match status" value="1"/>
</dbReference>
<dbReference type="PANTHER" id="PTHR11645:SF0">
    <property type="entry name" value="PYRROLINE-5-CARBOXYLATE REDUCTASE 3"/>
    <property type="match status" value="1"/>
</dbReference>
<dbReference type="Gene3D" id="1.10.3730.10">
    <property type="entry name" value="ProC C-terminal domain-like"/>
    <property type="match status" value="1"/>
</dbReference>
<evidence type="ECO:0000256" key="3">
    <source>
        <dbReference type="ARBA" id="ARBA00023002"/>
    </source>
</evidence>
<dbReference type="RefSeq" id="WP_069810888.1">
    <property type="nucleotide sequence ID" value="NZ_CP017305.1"/>
</dbReference>
<sequence length="266" mass="27802">MTRLSIGFIGTGRIAQALISGLSRDPQVSISGYDKIPDSLHSVSLQYGVNAEESVESLARDVEIVVIAVKPYQVAEVLAELKPALRARHLIVSVAAGISTGFIESNCSEGARVVRVMPNTPAFVGEGMTALCKGAHATADDLLAAERMFSAIGKTAIIEESGMDAATAVSGSGPAYMFRIIDALAEGGEACGLDRETALLLATQTMLGAAKMVLSGRKSPEELVREVTTPGGTTEAGLHAMEERDLRGTLVATVKAAATRSKELMK</sequence>
<dbReference type="PROSITE" id="PS00521">
    <property type="entry name" value="P5CR"/>
    <property type="match status" value="1"/>
</dbReference>
<evidence type="ECO:0000259" key="9">
    <source>
        <dbReference type="Pfam" id="PF14748"/>
    </source>
</evidence>
<dbReference type="SUPFAM" id="SSF48179">
    <property type="entry name" value="6-phosphogluconate dehydrogenase C-terminal domain-like"/>
    <property type="match status" value="1"/>
</dbReference>
<dbReference type="InterPro" id="IPR000304">
    <property type="entry name" value="Pyrroline-COOH_reductase"/>
</dbReference>
<feature type="binding site" evidence="6">
    <location>
        <begin position="68"/>
        <end position="71"/>
    </location>
    <ligand>
        <name>NADP(+)</name>
        <dbReference type="ChEBI" id="CHEBI:58349"/>
    </ligand>
</feature>
<keyword evidence="4 7" id="KW-0641">Proline biosynthesis</keyword>
<dbReference type="InterPro" id="IPR029036">
    <property type="entry name" value="P5CR_dimer"/>
</dbReference>
<evidence type="ECO:0000259" key="8">
    <source>
        <dbReference type="Pfam" id="PF03807"/>
    </source>
</evidence>
<keyword evidence="2 4" id="KW-0521">NADP</keyword>
<dbReference type="SUPFAM" id="SSF51735">
    <property type="entry name" value="NAD(P)-binding Rossmann-fold domains"/>
    <property type="match status" value="1"/>
</dbReference>
<dbReference type="InterPro" id="IPR008927">
    <property type="entry name" value="6-PGluconate_DH-like_C_sf"/>
</dbReference>
<evidence type="ECO:0000256" key="5">
    <source>
        <dbReference type="NCBIfam" id="TIGR00112"/>
    </source>
</evidence>
<dbReference type="Proteomes" id="UP000095185">
    <property type="component" value="Chromosome"/>
</dbReference>
<name>A0A1D8D5Q6_CHLLM</name>
<dbReference type="InterPro" id="IPR036291">
    <property type="entry name" value="NAD(P)-bd_dom_sf"/>
</dbReference>
<dbReference type="HAMAP" id="MF_01925">
    <property type="entry name" value="P5C_reductase"/>
    <property type="match status" value="1"/>
</dbReference>
<dbReference type="EMBL" id="CP017305">
    <property type="protein sequence ID" value="AOS84697.1"/>
    <property type="molecule type" value="Genomic_DNA"/>
</dbReference>
<dbReference type="GO" id="GO:0004735">
    <property type="term" value="F:pyrroline-5-carboxylate reductase activity"/>
    <property type="evidence" value="ECO:0007669"/>
    <property type="project" value="UniProtKB-UniRule"/>
</dbReference>
<dbReference type="FunFam" id="1.10.3730.10:FF:000001">
    <property type="entry name" value="Pyrroline-5-carboxylate reductase"/>
    <property type="match status" value="1"/>
</dbReference>
<evidence type="ECO:0000256" key="7">
    <source>
        <dbReference type="RuleBase" id="RU003903"/>
    </source>
</evidence>
<proteinExistence type="inferred from homology"/>
<dbReference type="EC" id="1.5.1.2" evidence="4 5"/>
<dbReference type="Pfam" id="PF03807">
    <property type="entry name" value="F420_oxidored"/>
    <property type="match status" value="1"/>
</dbReference>
<accession>A0A1D8D5Q6</accession>
<dbReference type="NCBIfam" id="TIGR00112">
    <property type="entry name" value="proC"/>
    <property type="match status" value="1"/>
</dbReference>
<comment type="function">
    <text evidence="4">Catalyzes the reduction of 1-pyrroline-5-carboxylate (PCA) to L-proline.</text>
</comment>
<reference evidence="10" key="1">
    <citation type="submission" date="2016-09" db="EMBL/GenBank/DDBJ databases">
        <title>Genome sequence of Chlorobaculum limnaeum.</title>
        <authorList>
            <person name="Liu Z."/>
            <person name="Tank M."/>
            <person name="Bryant D.A."/>
        </authorList>
    </citation>
    <scope>NUCLEOTIDE SEQUENCE [LARGE SCALE GENOMIC DNA]</scope>
    <source>
        <strain evidence="10">DSM 1677</strain>
    </source>
</reference>
<comment type="catalytic activity">
    <reaction evidence="4">
        <text>L-proline + NAD(+) = (S)-1-pyrroline-5-carboxylate + NADH + 2 H(+)</text>
        <dbReference type="Rhea" id="RHEA:14105"/>
        <dbReference type="ChEBI" id="CHEBI:15378"/>
        <dbReference type="ChEBI" id="CHEBI:17388"/>
        <dbReference type="ChEBI" id="CHEBI:57540"/>
        <dbReference type="ChEBI" id="CHEBI:57945"/>
        <dbReference type="ChEBI" id="CHEBI:60039"/>
        <dbReference type="EC" id="1.5.1.2"/>
    </reaction>
</comment>
<evidence type="ECO:0000313" key="10">
    <source>
        <dbReference type="EMBL" id="AOS84697.1"/>
    </source>
</evidence>
<gene>
    <name evidence="4" type="primary">proC</name>
    <name evidence="10" type="ORF">BIU88_11475</name>
</gene>
<dbReference type="InterPro" id="IPR053790">
    <property type="entry name" value="P5CR-like_CS"/>
</dbReference>
<evidence type="ECO:0000256" key="6">
    <source>
        <dbReference type="PIRSR" id="PIRSR000193-1"/>
    </source>
</evidence>
<dbReference type="AlphaFoldDB" id="A0A1D8D5Q6"/>
<evidence type="ECO:0000256" key="4">
    <source>
        <dbReference type="HAMAP-Rule" id="MF_01925"/>
    </source>
</evidence>
<dbReference type="STRING" id="274537.BIU88_11475"/>
<comment type="subcellular location">
    <subcellularLocation>
        <location evidence="4">Cytoplasm</location>
    </subcellularLocation>
</comment>
<dbReference type="PIRSF" id="PIRSF000193">
    <property type="entry name" value="Pyrrol-5-carb_rd"/>
    <property type="match status" value="1"/>
</dbReference>
<dbReference type="GO" id="GO:0055129">
    <property type="term" value="P:L-proline biosynthetic process"/>
    <property type="evidence" value="ECO:0007669"/>
    <property type="project" value="UniProtKB-UniRule"/>
</dbReference>
<dbReference type="OrthoDB" id="9805754at2"/>